<dbReference type="WBParaSite" id="ACRNAN_scaffold2794.g11067.t1">
    <property type="protein sequence ID" value="ACRNAN_scaffold2794.g11067.t1"/>
    <property type="gene ID" value="ACRNAN_scaffold2794.g11067"/>
</dbReference>
<evidence type="ECO:0000313" key="1">
    <source>
        <dbReference type="Proteomes" id="UP000887540"/>
    </source>
</evidence>
<dbReference type="Proteomes" id="UP000887540">
    <property type="component" value="Unplaced"/>
</dbReference>
<accession>A0A914DL55</accession>
<dbReference type="AlphaFoldDB" id="A0A914DL55"/>
<keyword evidence="1" id="KW-1185">Reference proteome</keyword>
<proteinExistence type="predicted"/>
<reference evidence="2" key="1">
    <citation type="submission" date="2022-11" db="UniProtKB">
        <authorList>
            <consortium name="WormBaseParasite"/>
        </authorList>
    </citation>
    <scope>IDENTIFICATION</scope>
</reference>
<name>A0A914DL55_9BILA</name>
<protein>
    <submittedName>
        <fullName evidence="2">Uncharacterized protein</fullName>
    </submittedName>
</protein>
<sequence>MEIIKSAGADFGLILNFEITIFGVTAGVRLLTEDVGEQKFVIEPNHANFDVLTAPVSFNDMKILKSERRPRGVKDRRYAIVYEINAAHFGTINKISLPFSIVNGEPESEQETDAFMEISFADLAFQINLEEEALNQGKDLTFDAYQKQLNLKNISLAKERVVEALELKFRKIFEKRDSDKKQDDDKEKVQNRVFTMHDKDHIANMLQLPIPTHLSQKGLECNCRLCQNIKEGQQQDSGKIFLNSLTDHVVARKLVTHNDNSTSEACTFIEWFYKIEK</sequence>
<organism evidence="1 2">
    <name type="scientific">Acrobeloides nanus</name>
    <dbReference type="NCBI Taxonomy" id="290746"/>
    <lineage>
        <taxon>Eukaryota</taxon>
        <taxon>Metazoa</taxon>
        <taxon>Ecdysozoa</taxon>
        <taxon>Nematoda</taxon>
        <taxon>Chromadorea</taxon>
        <taxon>Rhabditida</taxon>
        <taxon>Tylenchina</taxon>
        <taxon>Cephalobomorpha</taxon>
        <taxon>Cephaloboidea</taxon>
        <taxon>Cephalobidae</taxon>
        <taxon>Acrobeloides</taxon>
    </lineage>
</organism>
<evidence type="ECO:0000313" key="2">
    <source>
        <dbReference type="WBParaSite" id="ACRNAN_scaffold2794.g11067.t1"/>
    </source>
</evidence>